<reference evidence="1 2" key="1">
    <citation type="submission" date="2024-09" db="EMBL/GenBank/DDBJ databases">
        <title>Paenibacillus zeirhizospherea sp. nov., isolated from surface of the maize (Zea mays) roots in a horticulture field, Hungary.</title>
        <authorList>
            <person name="Marton D."/>
            <person name="Farkas M."/>
            <person name="Bedics A."/>
            <person name="Toth E."/>
            <person name="Tancsics A."/>
            <person name="Boka K."/>
            <person name="Maroti G."/>
            <person name="Kriszt B."/>
            <person name="Cserhati M."/>
        </authorList>
    </citation>
    <scope>NUCLEOTIDE SEQUENCE [LARGE SCALE GENOMIC DNA]</scope>
    <source>
        <strain evidence="1 2">KCTC 33519</strain>
    </source>
</reference>
<sequence length="59" mass="6743">MKMVEECRAMIKRKARLAALATLIPIPGIDVFTDVVLLKQSISYIDSKFERFFGRGPDR</sequence>
<dbReference type="EMBL" id="JBHHMI010000013">
    <property type="protein sequence ID" value="MFB5268205.1"/>
    <property type="molecule type" value="Genomic_DNA"/>
</dbReference>
<dbReference type="Proteomes" id="UP001580346">
    <property type="component" value="Unassembled WGS sequence"/>
</dbReference>
<accession>A0ABV5AVH1</accession>
<proteinExistence type="predicted"/>
<protein>
    <submittedName>
        <fullName evidence="1">Uncharacterized protein</fullName>
    </submittedName>
</protein>
<comment type="caution">
    <text evidence="1">The sequence shown here is derived from an EMBL/GenBank/DDBJ whole genome shotgun (WGS) entry which is preliminary data.</text>
</comment>
<name>A0ABV5AVH1_9BACL</name>
<dbReference type="RefSeq" id="WP_375356361.1">
    <property type="nucleotide sequence ID" value="NZ_JBHHMI010000013.1"/>
</dbReference>
<evidence type="ECO:0000313" key="1">
    <source>
        <dbReference type="EMBL" id="MFB5268205.1"/>
    </source>
</evidence>
<keyword evidence="2" id="KW-1185">Reference proteome</keyword>
<gene>
    <name evidence="1" type="ORF">ACE41H_15670</name>
</gene>
<organism evidence="1 2">
    <name type="scientific">Paenibacillus enshidis</name>
    <dbReference type="NCBI Taxonomy" id="1458439"/>
    <lineage>
        <taxon>Bacteria</taxon>
        <taxon>Bacillati</taxon>
        <taxon>Bacillota</taxon>
        <taxon>Bacilli</taxon>
        <taxon>Bacillales</taxon>
        <taxon>Paenibacillaceae</taxon>
        <taxon>Paenibacillus</taxon>
    </lineage>
</organism>
<evidence type="ECO:0000313" key="2">
    <source>
        <dbReference type="Proteomes" id="UP001580346"/>
    </source>
</evidence>